<reference evidence="3" key="2">
    <citation type="submission" date="2010-01" db="EMBL/GenBank/DDBJ databases">
        <title>The complete genome of Conexibacter woesei DSM 14684.</title>
        <authorList>
            <consortium name="US DOE Joint Genome Institute (JGI-PGF)"/>
            <person name="Lucas S."/>
            <person name="Copeland A."/>
            <person name="Lapidus A."/>
            <person name="Glavina del Rio T."/>
            <person name="Dalin E."/>
            <person name="Tice H."/>
            <person name="Bruce D."/>
            <person name="Goodwin L."/>
            <person name="Pitluck S."/>
            <person name="Kyrpides N."/>
            <person name="Mavromatis K."/>
            <person name="Ivanova N."/>
            <person name="Mikhailova N."/>
            <person name="Chertkov O."/>
            <person name="Brettin T."/>
            <person name="Detter J.C."/>
            <person name="Han C."/>
            <person name="Larimer F."/>
            <person name="Land M."/>
            <person name="Hauser L."/>
            <person name="Markowitz V."/>
            <person name="Cheng J.-F."/>
            <person name="Hugenholtz P."/>
            <person name="Woyke T."/>
            <person name="Wu D."/>
            <person name="Pukall R."/>
            <person name="Steenblock K."/>
            <person name="Schneider S."/>
            <person name="Klenk H.-P."/>
            <person name="Eisen J.A."/>
        </authorList>
    </citation>
    <scope>NUCLEOTIDE SEQUENCE [LARGE SCALE GENOMIC DNA]</scope>
    <source>
        <strain evidence="3">DSM 14684 / CIP 108061 / JCM 11494 / NBRC 100937 / ID131577</strain>
    </source>
</reference>
<dbReference type="EMBL" id="CP001854">
    <property type="protein sequence ID" value="ADB48542.1"/>
    <property type="molecule type" value="Genomic_DNA"/>
</dbReference>
<evidence type="ECO:0000313" key="2">
    <source>
        <dbReference type="EMBL" id="ADB48542.1"/>
    </source>
</evidence>
<feature type="region of interest" description="Disordered" evidence="1">
    <location>
        <begin position="40"/>
        <end position="67"/>
    </location>
</feature>
<dbReference type="eggNOG" id="COG0741">
    <property type="taxonomic scope" value="Bacteria"/>
</dbReference>
<proteinExistence type="predicted"/>
<gene>
    <name evidence="2" type="ordered locus">Cwoe_0106</name>
</gene>
<evidence type="ECO:0000256" key="1">
    <source>
        <dbReference type="SAM" id="MobiDB-lite"/>
    </source>
</evidence>
<evidence type="ECO:0000313" key="3">
    <source>
        <dbReference type="Proteomes" id="UP000008229"/>
    </source>
</evidence>
<dbReference type="AlphaFoldDB" id="D3F4W4"/>
<dbReference type="STRING" id="469383.Cwoe_0106"/>
<dbReference type="KEGG" id="cwo:Cwoe_0106"/>
<dbReference type="Pfam" id="PF18979">
    <property type="entry name" value="DUF5715"/>
    <property type="match status" value="1"/>
</dbReference>
<protein>
    <submittedName>
        <fullName evidence="2">Lytic transglycosylase catalytic</fullName>
    </submittedName>
</protein>
<organism evidence="2 3">
    <name type="scientific">Conexibacter woesei (strain DSM 14684 / CCUG 47730 / CIP 108061 / JCM 11494 / NBRC 100937 / ID131577)</name>
    <dbReference type="NCBI Taxonomy" id="469383"/>
    <lineage>
        <taxon>Bacteria</taxon>
        <taxon>Bacillati</taxon>
        <taxon>Actinomycetota</taxon>
        <taxon>Thermoleophilia</taxon>
        <taxon>Solirubrobacterales</taxon>
        <taxon>Conexibacteraceae</taxon>
        <taxon>Conexibacter</taxon>
    </lineage>
</organism>
<reference evidence="2 3" key="1">
    <citation type="journal article" date="2010" name="Stand. Genomic Sci.">
        <title>Complete genome sequence of Conexibacter woesei type strain (ID131577).</title>
        <authorList>
            <person name="Pukall R."/>
            <person name="Lapidus A."/>
            <person name="Glavina Del Rio T."/>
            <person name="Copeland A."/>
            <person name="Tice H."/>
            <person name="Cheng J.-F."/>
            <person name="Lucas S."/>
            <person name="Chen F."/>
            <person name="Nolan M."/>
            <person name="Bruce D."/>
            <person name="Goodwin L."/>
            <person name="Pitluck S."/>
            <person name="Mavromatis K."/>
            <person name="Ivanova N."/>
            <person name="Ovchinnikova G."/>
            <person name="Pati A."/>
            <person name="Chen A."/>
            <person name="Palaniappan K."/>
            <person name="Land M."/>
            <person name="Hauser L."/>
            <person name="Chang Y.-J."/>
            <person name="Jeffries C.D."/>
            <person name="Chain P."/>
            <person name="Meincke L."/>
            <person name="Sims D."/>
            <person name="Brettin T."/>
            <person name="Detter J.C."/>
            <person name="Rohde M."/>
            <person name="Goeker M."/>
            <person name="Bristow J."/>
            <person name="Eisen J.A."/>
            <person name="Markowitz V."/>
            <person name="Kyrpides N.C."/>
            <person name="Klenk H.-P."/>
            <person name="Hugenholtz P."/>
        </authorList>
    </citation>
    <scope>NUCLEOTIDE SEQUENCE [LARGE SCALE GENOMIC DNA]</scope>
    <source>
        <strain evidence="3">DSM 14684 / CIP 108061 / JCM 11494 / NBRC 100937 / ID131577</strain>
    </source>
</reference>
<dbReference type="SUPFAM" id="SSF53955">
    <property type="entry name" value="Lysozyme-like"/>
    <property type="match status" value="1"/>
</dbReference>
<dbReference type="Gene3D" id="1.10.530.10">
    <property type="match status" value="1"/>
</dbReference>
<dbReference type="OrthoDB" id="9815002at2"/>
<dbReference type="RefSeq" id="WP_012931595.1">
    <property type="nucleotide sequence ID" value="NC_013739.1"/>
</dbReference>
<sequence precursor="true">MPTTRRRRTSPASPSPSRLRLLLAALVLVGVVALVLTQRDGGGGGDAEPLPSAGRAAGSGHDPFAFDPSRAELFEQRAAFGTAHPLYTKSPGGAIASAERVARLRPLIDQATEGTDVDPDTLEAMVFLESAGRPDAIAGGTDLAGAVGLTQILAETGTSMLGMRVDVAASTRLTRRLQRAVNRGDDARAARLAAERRRVDERFDPRKALAGTIRYLDFARERLGRDDLTVVSYHMGVGNLENAIEAFGGGRPSWTELYFGSSPTQNPEVWRLFAGLGDESSLYYWKVRAARDLMALYRSDPEALDKLAALQTAKASNENVLHPPAAGEAFADGGALRAAYDDGRLVRLPTNAGELGLRIDRQMGELAGRVGQPRALYRGLRPDALRLLVEIAAGTRRISGVDAPLTVTSTVRDQRYQEQLAGGNPEATHAFSVHTTGWSFDILRRYANDRQALALQFMLDRLQTLGLIAWVREPAAIHVTVAGDAVRFMRGQAGG</sequence>
<dbReference type="CAZy" id="GH23">
    <property type="family name" value="Glycoside Hydrolase Family 23"/>
</dbReference>
<dbReference type="HOGENOM" id="CLU_550643_0_0_11"/>
<dbReference type="InterPro" id="IPR043769">
    <property type="entry name" value="DUF5715"/>
</dbReference>
<name>D3F4W4_CONWI</name>
<dbReference type="InterPro" id="IPR023346">
    <property type="entry name" value="Lysozyme-like_dom_sf"/>
</dbReference>
<dbReference type="Proteomes" id="UP000008229">
    <property type="component" value="Chromosome"/>
</dbReference>
<keyword evidence="3" id="KW-1185">Reference proteome</keyword>
<accession>D3F4W4</accession>